<feature type="transmembrane region" description="Helical" evidence="6">
    <location>
        <begin position="374"/>
        <end position="397"/>
    </location>
</feature>
<feature type="domain" description="Major facilitator superfamily associated" evidence="7">
    <location>
        <begin position="78"/>
        <end position="578"/>
    </location>
</feature>
<comment type="subcellular location">
    <subcellularLocation>
        <location evidence="1">Membrane</location>
        <topology evidence="1">Multi-pass membrane protein</topology>
    </subcellularLocation>
</comment>
<comment type="similarity">
    <text evidence="2">Belongs to the major facilitator superfamily. MFSD6 family.</text>
</comment>
<keyword evidence="5 6" id="KW-0472">Membrane</keyword>
<keyword evidence="3 6" id="KW-0812">Transmembrane</keyword>
<sequence length="720" mass="79604">MTTSHGSLSQTRIPENILERVLNENSGFPPTPGISKHISFSLDSNANPGVSAGPELGTDTFCFKNVIKSQINFQMLPYKLFYLFTDGAMACVVPYRSLFFKQMGLSPSRIGIISASKPFASFLANPLAGLLADRLGKRRLIMVISLLIWILLMVLLGFVPPPEESCQPNLPTCSGKDSKLIISKRSSPFLNTHTFASAKEKDTFFLQYSPKYEEFHSLSNFSKRRNNYRIQRDLHGADRRLVSKDGSIGKNETSVELGTLGPGGLKNDTPPANECLTANQSWRYDQQSLDSTFITILIITCITYCAFGPAMRLADTSTLNTLSQSNAKDMTDYGWHRSFGGLGWAVCSLAVGSLNSLLNTEEEFCGVTLNITDYRISFLIFGAVATLAFICSFWMNFKVTSQQEWNTQWAELRRLFCNLHYLSVLCVAFFVGICNGSTWGFLLWHLQNLGASQFLIGLLEALQSSSELVVGFFCHSILQKYGHVNTLCIGLLMYAVRFGCYALIENPYWMVPVEIVHGISFLMTWTTLVSYLASAVSSDCLTTAQGVLGAFYFGLGNGLGSFSSGLLIDRFDAVTTFSAFAVACAVVLITFFFIQQICPHSENPPVVKASAKDRKRKVALNSYDAKHRFASSDSDSEPEETSAFLPSPLCEHHVTIEDISKREVDPEALSLTDSGVDSIQQRFDRNGPYGPIPDIPGSPRVPGPKMWLYLPILESQTTDV</sequence>
<dbReference type="EMBL" id="JAIZAY010000007">
    <property type="protein sequence ID" value="KAJ8038847.1"/>
    <property type="molecule type" value="Genomic_DNA"/>
</dbReference>
<feature type="transmembrane region" description="Helical" evidence="6">
    <location>
        <begin position="140"/>
        <end position="159"/>
    </location>
</feature>
<dbReference type="GO" id="GO:0005886">
    <property type="term" value="C:plasma membrane"/>
    <property type="evidence" value="ECO:0007669"/>
    <property type="project" value="TreeGrafter"/>
</dbReference>
<evidence type="ECO:0000256" key="1">
    <source>
        <dbReference type="ARBA" id="ARBA00004141"/>
    </source>
</evidence>
<dbReference type="OrthoDB" id="10056177at2759"/>
<evidence type="ECO:0000259" key="7">
    <source>
        <dbReference type="Pfam" id="PF12832"/>
    </source>
</evidence>
<evidence type="ECO:0000256" key="2">
    <source>
        <dbReference type="ARBA" id="ARBA00005241"/>
    </source>
</evidence>
<protein>
    <submittedName>
        <fullName evidence="8">Major facilitator superfamily domain-containing protein 6</fullName>
    </submittedName>
</protein>
<feature type="transmembrane region" description="Helical" evidence="6">
    <location>
        <begin position="454"/>
        <end position="474"/>
    </location>
</feature>
<feature type="transmembrane region" description="Helical" evidence="6">
    <location>
        <begin position="486"/>
        <end position="504"/>
    </location>
</feature>
<dbReference type="CDD" id="cd17335">
    <property type="entry name" value="MFS_MFSD6"/>
    <property type="match status" value="1"/>
</dbReference>
<reference evidence="8" key="1">
    <citation type="submission" date="2021-10" db="EMBL/GenBank/DDBJ databases">
        <title>Tropical sea cucumber genome reveals ecological adaptation and Cuvierian tubules defense mechanism.</title>
        <authorList>
            <person name="Chen T."/>
        </authorList>
    </citation>
    <scope>NUCLEOTIDE SEQUENCE</scope>
    <source>
        <strain evidence="8">Nanhai2018</strain>
        <tissue evidence="8">Muscle</tissue>
    </source>
</reference>
<dbReference type="PANTHER" id="PTHR16172:SF2">
    <property type="entry name" value="MAJOR FACILITATOR SUPERFAMILY DOMAIN-CONTAINING PROTEIN 6"/>
    <property type="match status" value="1"/>
</dbReference>
<dbReference type="AlphaFoldDB" id="A0A9Q1H7S4"/>
<dbReference type="SUPFAM" id="SSF103473">
    <property type="entry name" value="MFS general substrate transporter"/>
    <property type="match status" value="1"/>
</dbReference>
<proteinExistence type="inferred from homology"/>
<dbReference type="Proteomes" id="UP001152320">
    <property type="component" value="Chromosome 7"/>
</dbReference>
<keyword evidence="4 6" id="KW-1133">Transmembrane helix</keyword>
<evidence type="ECO:0000313" key="9">
    <source>
        <dbReference type="Proteomes" id="UP001152320"/>
    </source>
</evidence>
<evidence type="ECO:0000256" key="3">
    <source>
        <dbReference type="ARBA" id="ARBA00022692"/>
    </source>
</evidence>
<feature type="transmembrane region" description="Helical" evidence="6">
    <location>
        <begin position="418"/>
        <end position="442"/>
    </location>
</feature>
<dbReference type="InterPro" id="IPR051717">
    <property type="entry name" value="MFS_MFSD6"/>
</dbReference>
<evidence type="ECO:0000313" key="8">
    <source>
        <dbReference type="EMBL" id="KAJ8038847.1"/>
    </source>
</evidence>
<evidence type="ECO:0000256" key="5">
    <source>
        <dbReference type="ARBA" id="ARBA00023136"/>
    </source>
</evidence>
<feature type="transmembrane region" description="Helical" evidence="6">
    <location>
        <begin position="335"/>
        <end position="354"/>
    </location>
</feature>
<organism evidence="8 9">
    <name type="scientific">Holothuria leucospilota</name>
    <name type="common">Black long sea cucumber</name>
    <name type="synonym">Mertensiothuria leucospilota</name>
    <dbReference type="NCBI Taxonomy" id="206669"/>
    <lineage>
        <taxon>Eukaryota</taxon>
        <taxon>Metazoa</taxon>
        <taxon>Echinodermata</taxon>
        <taxon>Eleutherozoa</taxon>
        <taxon>Echinozoa</taxon>
        <taxon>Holothuroidea</taxon>
        <taxon>Aspidochirotacea</taxon>
        <taxon>Aspidochirotida</taxon>
        <taxon>Holothuriidae</taxon>
        <taxon>Holothuria</taxon>
    </lineage>
</organism>
<feature type="transmembrane region" description="Helical" evidence="6">
    <location>
        <begin position="574"/>
        <end position="594"/>
    </location>
</feature>
<feature type="transmembrane region" description="Helical" evidence="6">
    <location>
        <begin position="293"/>
        <end position="314"/>
    </location>
</feature>
<dbReference type="InterPro" id="IPR036259">
    <property type="entry name" value="MFS_trans_sf"/>
</dbReference>
<feature type="transmembrane region" description="Helical" evidence="6">
    <location>
        <begin position="516"/>
        <end position="534"/>
    </location>
</feature>
<evidence type="ECO:0000256" key="6">
    <source>
        <dbReference type="SAM" id="Phobius"/>
    </source>
</evidence>
<dbReference type="InterPro" id="IPR024989">
    <property type="entry name" value="MFS_assoc_dom"/>
</dbReference>
<dbReference type="Pfam" id="PF12832">
    <property type="entry name" value="MFS_1_like"/>
    <property type="match status" value="1"/>
</dbReference>
<keyword evidence="9" id="KW-1185">Reference proteome</keyword>
<dbReference type="PANTHER" id="PTHR16172">
    <property type="entry name" value="MAJOR FACILITATOR SUPERFAMILY DOMAIN-CONTAINING PROTEIN 6-LIKE"/>
    <property type="match status" value="1"/>
</dbReference>
<feature type="transmembrane region" description="Helical" evidence="6">
    <location>
        <begin position="546"/>
        <end position="568"/>
    </location>
</feature>
<feature type="transmembrane region" description="Helical" evidence="6">
    <location>
        <begin position="80"/>
        <end position="98"/>
    </location>
</feature>
<comment type="caution">
    <text evidence="8">The sequence shown here is derived from an EMBL/GenBank/DDBJ whole genome shotgun (WGS) entry which is preliminary data.</text>
</comment>
<gene>
    <name evidence="8" type="ORF">HOLleu_16396</name>
</gene>
<dbReference type="Gene3D" id="1.20.1250.20">
    <property type="entry name" value="MFS general substrate transporter like domains"/>
    <property type="match status" value="3"/>
</dbReference>
<feature type="transmembrane region" description="Helical" evidence="6">
    <location>
        <begin position="110"/>
        <end position="128"/>
    </location>
</feature>
<name>A0A9Q1H7S4_HOLLE</name>
<accession>A0A9Q1H7S4</accession>
<evidence type="ECO:0000256" key="4">
    <source>
        <dbReference type="ARBA" id="ARBA00022989"/>
    </source>
</evidence>